<feature type="compositionally biased region" description="Low complexity" evidence="8">
    <location>
        <begin position="1"/>
        <end position="14"/>
    </location>
</feature>
<dbReference type="NCBIfam" id="TIGR01614">
    <property type="entry name" value="PME_inhib"/>
    <property type="match status" value="1"/>
</dbReference>
<dbReference type="Pfam" id="PF01095">
    <property type="entry name" value="Pectinesterase"/>
    <property type="match status" value="1"/>
</dbReference>
<organism evidence="11 12">
    <name type="scientific">Papaver somniferum</name>
    <name type="common">Opium poppy</name>
    <dbReference type="NCBI Taxonomy" id="3469"/>
    <lineage>
        <taxon>Eukaryota</taxon>
        <taxon>Viridiplantae</taxon>
        <taxon>Streptophyta</taxon>
        <taxon>Embryophyta</taxon>
        <taxon>Tracheophyta</taxon>
        <taxon>Spermatophyta</taxon>
        <taxon>Magnoliopsida</taxon>
        <taxon>Ranunculales</taxon>
        <taxon>Papaveraceae</taxon>
        <taxon>Papaveroideae</taxon>
        <taxon>Papaver</taxon>
    </lineage>
</organism>
<keyword evidence="9" id="KW-0812">Transmembrane</keyword>
<dbReference type="STRING" id="3469.A0A4Y7IJA3"/>
<evidence type="ECO:0000256" key="5">
    <source>
        <dbReference type="ARBA" id="ARBA00023085"/>
    </source>
</evidence>
<dbReference type="InterPro" id="IPR012334">
    <property type="entry name" value="Pectin_lyas_fold"/>
</dbReference>
<evidence type="ECO:0000256" key="3">
    <source>
        <dbReference type="ARBA" id="ARBA00007786"/>
    </source>
</evidence>
<protein>
    <recommendedName>
        <fullName evidence="7">Pectinesterase</fullName>
        <ecNumber evidence="7">3.1.1.11</ecNumber>
    </recommendedName>
</protein>
<dbReference type="PANTHER" id="PTHR31707">
    <property type="entry name" value="PECTINESTERASE"/>
    <property type="match status" value="1"/>
</dbReference>
<evidence type="ECO:0000259" key="10">
    <source>
        <dbReference type="SMART" id="SM00856"/>
    </source>
</evidence>
<comment type="similarity">
    <text evidence="2">In the N-terminal section; belongs to the PMEI family.</text>
</comment>
<keyword evidence="12" id="KW-1185">Reference proteome</keyword>
<dbReference type="AlphaFoldDB" id="A0A4Y7IJA3"/>
<feature type="active site" evidence="6">
    <location>
        <position position="425"/>
    </location>
</feature>
<feature type="domain" description="Pectinesterase inhibitor" evidence="10">
    <location>
        <begin position="69"/>
        <end position="230"/>
    </location>
</feature>
<dbReference type="PROSITE" id="PS00503">
    <property type="entry name" value="PECTINESTERASE_2"/>
    <property type="match status" value="1"/>
</dbReference>
<evidence type="ECO:0000256" key="8">
    <source>
        <dbReference type="SAM" id="MobiDB-lite"/>
    </source>
</evidence>
<gene>
    <name evidence="11" type="ORF">C5167_040495</name>
</gene>
<dbReference type="Gene3D" id="2.160.20.10">
    <property type="entry name" value="Single-stranded right-handed beta-helix, Pectin lyase-like"/>
    <property type="match status" value="1"/>
</dbReference>
<dbReference type="InterPro" id="IPR000070">
    <property type="entry name" value="Pectinesterase_cat"/>
</dbReference>
<reference evidence="11 12" key="1">
    <citation type="journal article" date="2018" name="Science">
        <title>The opium poppy genome and morphinan production.</title>
        <authorList>
            <person name="Guo L."/>
            <person name="Winzer T."/>
            <person name="Yang X."/>
            <person name="Li Y."/>
            <person name="Ning Z."/>
            <person name="He Z."/>
            <person name="Teodor R."/>
            <person name="Lu Y."/>
            <person name="Bowser T.A."/>
            <person name="Graham I.A."/>
            <person name="Ye K."/>
        </authorList>
    </citation>
    <scope>NUCLEOTIDE SEQUENCE [LARGE SCALE GENOMIC DNA]</scope>
    <source>
        <strain evidence="12">cv. HN1</strain>
        <tissue evidence="11">Leaves</tissue>
    </source>
</reference>
<dbReference type="FunFam" id="2.160.20.10:FF:000001">
    <property type="entry name" value="Pectinesterase"/>
    <property type="match status" value="1"/>
</dbReference>
<dbReference type="GO" id="GO:0030599">
    <property type="term" value="F:pectinesterase activity"/>
    <property type="evidence" value="ECO:0007669"/>
    <property type="project" value="UniProtKB-UniRule"/>
</dbReference>
<name>A0A4Y7IJA3_PAPSO</name>
<feature type="transmembrane region" description="Helical" evidence="9">
    <location>
        <begin position="26"/>
        <end position="51"/>
    </location>
</feature>
<comment type="catalytic activity">
    <reaction evidence="7">
        <text>[(1-&gt;4)-alpha-D-galacturonosyl methyl ester](n) + n H2O = [(1-&gt;4)-alpha-D-galacturonosyl](n) + n methanol + n H(+)</text>
        <dbReference type="Rhea" id="RHEA:22380"/>
        <dbReference type="Rhea" id="RHEA-COMP:14570"/>
        <dbReference type="Rhea" id="RHEA-COMP:14573"/>
        <dbReference type="ChEBI" id="CHEBI:15377"/>
        <dbReference type="ChEBI" id="CHEBI:15378"/>
        <dbReference type="ChEBI" id="CHEBI:17790"/>
        <dbReference type="ChEBI" id="CHEBI:140522"/>
        <dbReference type="ChEBI" id="CHEBI:140523"/>
        <dbReference type="EC" id="3.1.1.11"/>
    </reaction>
</comment>
<keyword evidence="9" id="KW-0472">Membrane</keyword>
<dbReference type="EMBL" id="CM010715">
    <property type="protein sequence ID" value="RZC47529.1"/>
    <property type="molecule type" value="Genomic_DNA"/>
</dbReference>
<dbReference type="GO" id="GO:0004857">
    <property type="term" value="F:enzyme inhibitor activity"/>
    <property type="evidence" value="ECO:0007669"/>
    <property type="project" value="InterPro"/>
</dbReference>
<feature type="region of interest" description="Disordered" evidence="8">
    <location>
        <begin position="1"/>
        <end position="21"/>
    </location>
</feature>
<dbReference type="GO" id="GO:0042545">
    <property type="term" value="P:cell wall modification"/>
    <property type="evidence" value="ECO:0007669"/>
    <property type="project" value="UniProtKB-UniRule"/>
</dbReference>
<dbReference type="Gene3D" id="1.20.140.40">
    <property type="entry name" value="Invertase/pectin methylesterase inhibitor family protein"/>
    <property type="match status" value="1"/>
</dbReference>
<dbReference type="EC" id="3.1.1.11" evidence="7"/>
<dbReference type="InterPro" id="IPR006501">
    <property type="entry name" value="Pectinesterase_inhib_dom"/>
</dbReference>
<keyword evidence="5 7" id="KW-0063">Aspartyl esterase</keyword>
<evidence type="ECO:0000256" key="2">
    <source>
        <dbReference type="ARBA" id="ARBA00006027"/>
    </source>
</evidence>
<comment type="pathway">
    <text evidence="1 7">Glycan metabolism; pectin degradation; 2-dehydro-3-deoxy-D-gluconate from pectin: step 1/5.</text>
</comment>
<evidence type="ECO:0000313" key="12">
    <source>
        <dbReference type="Proteomes" id="UP000316621"/>
    </source>
</evidence>
<evidence type="ECO:0000256" key="1">
    <source>
        <dbReference type="ARBA" id="ARBA00005184"/>
    </source>
</evidence>
<evidence type="ECO:0000256" key="7">
    <source>
        <dbReference type="RuleBase" id="RU000589"/>
    </source>
</evidence>
<evidence type="ECO:0000313" key="11">
    <source>
        <dbReference type="EMBL" id="RZC47529.1"/>
    </source>
</evidence>
<dbReference type="OMA" id="VGHANDR"/>
<accession>A0A4Y7IJA3</accession>
<dbReference type="InterPro" id="IPR035513">
    <property type="entry name" value="Invertase/methylesterase_inhib"/>
</dbReference>
<dbReference type="UniPathway" id="UPA00545">
    <property type="reaction ID" value="UER00823"/>
</dbReference>
<keyword evidence="4 7" id="KW-0378">Hydrolase</keyword>
<evidence type="ECO:0000256" key="4">
    <source>
        <dbReference type="ARBA" id="ARBA00022801"/>
    </source>
</evidence>
<evidence type="ECO:0000256" key="6">
    <source>
        <dbReference type="PROSITE-ProRule" id="PRU10040"/>
    </source>
</evidence>
<dbReference type="SMART" id="SM00856">
    <property type="entry name" value="PMEI"/>
    <property type="match status" value="1"/>
</dbReference>
<dbReference type="Gramene" id="RZC47529">
    <property type="protein sequence ID" value="RZC47529"/>
    <property type="gene ID" value="C5167_040495"/>
</dbReference>
<sequence length="588" mass="65236">MMNTTTYNAAATETSKNGSRNPRKKWWTLLIIILLTITLTIGMPLAILSFVNNENPSSGNIHNPTIPSPQTAIISETCTKTLYPSLCFTSFSSFPSSIRITSPERLLEFSINGTVKSVQDSRTKISLLVNGNQQEKNALNDCIEMLDQTLYELGQVSNVLKNYSVLIGFRHQLYSEFKTLLSAAMTNENTCIQGIEDVEEANPETHMGLKDVVQRLLNPVSKLISNCLAMVKYMESTSGGGSKVMITKHRQASHGFPAWMTANDRKLMQIVVPQIMSNTTVAAVGHANDRTIGAAVRMAPSFSKQRYVIKIKAGIYNESVEIPREKSNIMLVGDGMDSTITGCKNILDGSSTFKSATLTVIGARFLARDLTVINTSGPEKQQAVAVRVTSDSAFYKCNFASFQDTLYVHSLRQFYRECTIQGTVDFIFGNAAAIFQNCLILVRKPIAGQKNMITAQGREDPNQNTGISLQNCTIEAAPDLIRAGRSSYTFLGRPWRNHSRTIVMKSYLGDLIHPAGWYEWNQYSTLDTVEYIEYMNVGPGSDTRHRVTWGGYKRNCTEYLVEQFTVGKFLHGADNWLQSTGFPLSVGS</sequence>
<dbReference type="Pfam" id="PF04043">
    <property type="entry name" value="PMEI"/>
    <property type="match status" value="1"/>
</dbReference>
<dbReference type="SUPFAM" id="SSF101148">
    <property type="entry name" value="Plant invertase/pectin methylesterase inhibitor"/>
    <property type="match status" value="1"/>
</dbReference>
<dbReference type="SUPFAM" id="SSF51126">
    <property type="entry name" value="Pectin lyase-like"/>
    <property type="match status" value="1"/>
</dbReference>
<proteinExistence type="inferred from homology"/>
<keyword evidence="9" id="KW-1133">Transmembrane helix</keyword>
<dbReference type="GO" id="GO:0045490">
    <property type="term" value="P:pectin catabolic process"/>
    <property type="evidence" value="ECO:0007669"/>
    <property type="project" value="UniProtKB-UniRule"/>
</dbReference>
<evidence type="ECO:0000256" key="9">
    <source>
        <dbReference type="SAM" id="Phobius"/>
    </source>
</evidence>
<comment type="similarity">
    <text evidence="3">In the C-terminal section; belongs to the pectinesterase family.</text>
</comment>
<dbReference type="Proteomes" id="UP000316621">
    <property type="component" value="Chromosome 1"/>
</dbReference>
<dbReference type="InterPro" id="IPR011050">
    <property type="entry name" value="Pectin_lyase_fold/virulence"/>
</dbReference>
<dbReference type="InterPro" id="IPR033131">
    <property type="entry name" value="Pectinesterase_Asp_AS"/>
</dbReference>
<dbReference type="CDD" id="cd15798">
    <property type="entry name" value="PMEI-like_3"/>
    <property type="match status" value="1"/>
</dbReference>